<organism evidence="1 2">
    <name type="scientific">Anopheles christyi</name>
    <dbReference type="NCBI Taxonomy" id="43041"/>
    <lineage>
        <taxon>Eukaryota</taxon>
        <taxon>Metazoa</taxon>
        <taxon>Ecdysozoa</taxon>
        <taxon>Arthropoda</taxon>
        <taxon>Hexapoda</taxon>
        <taxon>Insecta</taxon>
        <taxon>Pterygota</taxon>
        <taxon>Neoptera</taxon>
        <taxon>Endopterygota</taxon>
        <taxon>Diptera</taxon>
        <taxon>Nematocera</taxon>
        <taxon>Culicoidea</taxon>
        <taxon>Culicidae</taxon>
        <taxon>Anophelinae</taxon>
        <taxon>Anopheles</taxon>
    </lineage>
</organism>
<proteinExistence type="predicted"/>
<reference evidence="2" key="1">
    <citation type="submission" date="2013-03" db="EMBL/GenBank/DDBJ databases">
        <title>The Genome Sequence of Anopheles christyi ACHKN1017.</title>
        <authorList>
            <consortium name="The Broad Institute Genomics Platform"/>
            <person name="Neafsey D.E."/>
            <person name="Besansky N."/>
            <person name="Walker B."/>
            <person name="Young S.K."/>
            <person name="Zeng Q."/>
            <person name="Gargeya S."/>
            <person name="Fitzgerald M."/>
            <person name="Haas B."/>
            <person name="Abouelleil A."/>
            <person name="Allen A.W."/>
            <person name="Alvarado L."/>
            <person name="Arachchi H.M."/>
            <person name="Berlin A.M."/>
            <person name="Chapman S.B."/>
            <person name="Gainer-Dewar J."/>
            <person name="Goldberg J."/>
            <person name="Griggs A."/>
            <person name="Gujja S."/>
            <person name="Hansen M."/>
            <person name="Howarth C."/>
            <person name="Imamovic A."/>
            <person name="Ireland A."/>
            <person name="Larimer J."/>
            <person name="McCowan C."/>
            <person name="Murphy C."/>
            <person name="Pearson M."/>
            <person name="Poon T.W."/>
            <person name="Priest M."/>
            <person name="Roberts A."/>
            <person name="Saif S."/>
            <person name="Shea T."/>
            <person name="Sisk P."/>
            <person name="Sykes S."/>
            <person name="Wortman J."/>
            <person name="Nusbaum C."/>
            <person name="Birren B."/>
        </authorList>
    </citation>
    <scope>NUCLEOTIDE SEQUENCE [LARGE SCALE GENOMIC DNA]</scope>
    <source>
        <strain evidence="2">ACHKN1017</strain>
    </source>
</reference>
<protein>
    <submittedName>
        <fullName evidence="1">Uncharacterized protein</fullName>
    </submittedName>
</protein>
<keyword evidence="2" id="KW-1185">Reference proteome</keyword>
<evidence type="ECO:0000313" key="2">
    <source>
        <dbReference type="Proteomes" id="UP000075881"/>
    </source>
</evidence>
<dbReference type="EnsemblMetazoa" id="ACHR010246-RA">
    <property type="protein sequence ID" value="ACHR010246-PA"/>
    <property type="gene ID" value="ACHR010246"/>
</dbReference>
<dbReference type="Proteomes" id="UP000075881">
    <property type="component" value="Unassembled WGS sequence"/>
</dbReference>
<sequence>MRGATRQVGAGFTLHSPSYLCSAKRL</sequence>
<dbReference type="AlphaFoldDB" id="A0A182KHK8"/>
<accession>A0A182KHK8</accession>
<name>A0A182KHK8_9DIPT</name>
<evidence type="ECO:0000313" key="1">
    <source>
        <dbReference type="EnsemblMetazoa" id="ACHR010246-PA"/>
    </source>
</evidence>
<dbReference type="VEuPathDB" id="VectorBase:ACHR010246"/>
<reference evidence="1" key="2">
    <citation type="submission" date="2020-05" db="UniProtKB">
        <authorList>
            <consortium name="EnsemblMetazoa"/>
        </authorList>
    </citation>
    <scope>IDENTIFICATION</scope>
    <source>
        <strain evidence="1">ACHKN1017</strain>
    </source>
</reference>